<protein>
    <submittedName>
        <fullName evidence="1">Uncharacterized protein</fullName>
    </submittedName>
</protein>
<keyword evidence="2" id="KW-1185">Reference proteome</keyword>
<organism evidence="1 2">
    <name type="scientific">Caballeronia temeraria</name>
    <dbReference type="NCBI Taxonomy" id="1777137"/>
    <lineage>
        <taxon>Bacteria</taxon>
        <taxon>Pseudomonadati</taxon>
        <taxon>Pseudomonadota</taxon>
        <taxon>Betaproteobacteria</taxon>
        <taxon>Burkholderiales</taxon>
        <taxon>Burkholderiaceae</taxon>
        <taxon>Caballeronia</taxon>
    </lineage>
</organism>
<dbReference type="Proteomes" id="UP000054624">
    <property type="component" value="Unassembled WGS sequence"/>
</dbReference>
<sequence>MKARCRQFVLKCAFWDDQQHQTTSKLYANQPS</sequence>
<accession>A0A158DYS0</accession>
<dbReference type="EMBL" id="FCOI02000074">
    <property type="protein sequence ID" value="SAK99785.1"/>
    <property type="molecule type" value="Genomic_DNA"/>
</dbReference>
<dbReference type="STRING" id="1777137.AWB76_07785"/>
<gene>
    <name evidence="1" type="ORF">AWB76_07785</name>
</gene>
<reference evidence="2" key="1">
    <citation type="submission" date="2016-01" db="EMBL/GenBank/DDBJ databases">
        <authorList>
            <person name="Peeters Charlotte."/>
        </authorList>
    </citation>
    <scope>NUCLEOTIDE SEQUENCE [LARGE SCALE GENOMIC DNA]</scope>
</reference>
<proteinExistence type="predicted"/>
<dbReference type="AlphaFoldDB" id="A0A158DYS0"/>
<evidence type="ECO:0000313" key="1">
    <source>
        <dbReference type="EMBL" id="SAK99785.1"/>
    </source>
</evidence>
<name>A0A158DYS0_9BURK</name>
<evidence type="ECO:0000313" key="2">
    <source>
        <dbReference type="Proteomes" id="UP000054624"/>
    </source>
</evidence>